<feature type="compositionally biased region" description="Low complexity" evidence="1">
    <location>
        <begin position="25"/>
        <end position="60"/>
    </location>
</feature>
<feature type="region of interest" description="Disordered" evidence="1">
    <location>
        <begin position="19"/>
        <end position="60"/>
    </location>
</feature>
<reference evidence="2 3" key="1">
    <citation type="submission" date="2024-01" db="EMBL/GenBank/DDBJ databases">
        <title>Genome assemblies of Stephania.</title>
        <authorList>
            <person name="Yang L."/>
        </authorList>
    </citation>
    <scope>NUCLEOTIDE SEQUENCE [LARGE SCALE GENOMIC DNA]</scope>
    <source>
        <strain evidence="2">JXDWG</strain>
        <tissue evidence="2">Leaf</tissue>
    </source>
</reference>
<organism evidence="2 3">
    <name type="scientific">Stephania cephalantha</name>
    <dbReference type="NCBI Taxonomy" id="152367"/>
    <lineage>
        <taxon>Eukaryota</taxon>
        <taxon>Viridiplantae</taxon>
        <taxon>Streptophyta</taxon>
        <taxon>Embryophyta</taxon>
        <taxon>Tracheophyta</taxon>
        <taxon>Spermatophyta</taxon>
        <taxon>Magnoliopsida</taxon>
        <taxon>Ranunculales</taxon>
        <taxon>Menispermaceae</taxon>
        <taxon>Menispermoideae</taxon>
        <taxon>Cissampelideae</taxon>
        <taxon>Stephania</taxon>
    </lineage>
</organism>
<proteinExistence type="predicted"/>
<gene>
    <name evidence="2" type="ORF">Scep_027767</name>
</gene>
<dbReference type="Proteomes" id="UP001419268">
    <property type="component" value="Unassembled WGS sequence"/>
</dbReference>
<name>A0AAP0EAW4_9MAGN</name>
<protein>
    <submittedName>
        <fullName evidence="2">Uncharacterized protein</fullName>
    </submittedName>
</protein>
<evidence type="ECO:0000256" key="1">
    <source>
        <dbReference type="SAM" id="MobiDB-lite"/>
    </source>
</evidence>
<comment type="caution">
    <text evidence="2">The sequence shown here is derived from an EMBL/GenBank/DDBJ whole genome shotgun (WGS) entry which is preliminary data.</text>
</comment>
<sequence>MAPMPSPSSDELVRASLPNSISINTKTPSTTTVTSTTTKQQRTQRQPYHGFSSTSPSSLSPLGFSPLSLSNSRCLCFESWFSNSIRVCLAFKIFFKKKQFAYEKLL</sequence>
<dbReference type="AlphaFoldDB" id="A0AAP0EAW4"/>
<keyword evidence="3" id="KW-1185">Reference proteome</keyword>
<evidence type="ECO:0000313" key="2">
    <source>
        <dbReference type="EMBL" id="KAK9088685.1"/>
    </source>
</evidence>
<dbReference type="EMBL" id="JBBNAG010000012">
    <property type="protein sequence ID" value="KAK9088685.1"/>
    <property type="molecule type" value="Genomic_DNA"/>
</dbReference>
<evidence type="ECO:0000313" key="3">
    <source>
        <dbReference type="Proteomes" id="UP001419268"/>
    </source>
</evidence>
<accession>A0AAP0EAW4</accession>